<evidence type="ECO:0000313" key="5">
    <source>
        <dbReference type="Proteomes" id="UP001526430"/>
    </source>
</evidence>
<gene>
    <name evidence="4" type="ORF">OF850_02965</name>
</gene>
<protein>
    <submittedName>
        <fullName evidence="4">Xanthine dehydrogenase family protein molybdopterin-binding subunit</fullName>
    </submittedName>
</protein>
<dbReference type="Pfam" id="PF20256">
    <property type="entry name" value="MoCoBD_2"/>
    <property type="match status" value="1"/>
</dbReference>
<dbReference type="Proteomes" id="UP001526430">
    <property type="component" value="Unassembled WGS sequence"/>
</dbReference>
<dbReference type="SUPFAM" id="SSF56003">
    <property type="entry name" value="Molybdenum cofactor-binding domain"/>
    <property type="match status" value="1"/>
</dbReference>
<dbReference type="EMBL" id="JAPFQI010000001">
    <property type="protein sequence ID" value="MCW8084577.1"/>
    <property type="molecule type" value="Genomic_DNA"/>
</dbReference>
<dbReference type="Pfam" id="PF01315">
    <property type="entry name" value="Ald_Xan_dh_C"/>
    <property type="match status" value="1"/>
</dbReference>
<comment type="caution">
    <text evidence="4">The sequence shown here is derived from an EMBL/GenBank/DDBJ whole genome shotgun (WGS) entry which is preliminary data.</text>
</comment>
<dbReference type="InterPro" id="IPR046867">
    <property type="entry name" value="AldOxase/xan_DH_MoCoBD2"/>
</dbReference>
<evidence type="ECO:0000256" key="1">
    <source>
        <dbReference type="ARBA" id="ARBA00022505"/>
    </source>
</evidence>
<dbReference type="InterPro" id="IPR000674">
    <property type="entry name" value="Ald_Oxase/Xan_DH_a/b"/>
</dbReference>
<dbReference type="InterPro" id="IPR016208">
    <property type="entry name" value="Ald_Oxase/xanthine_DH-like"/>
</dbReference>
<organism evidence="4 5">
    <name type="scientific">Sabulicella glaciei</name>
    <dbReference type="NCBI Taxonomy" id="2984948"/>
    <lineage>
        <taxon>Bacteria</taxon>
        <taxon>Pseudomonadati</taxon>
        <taxon>Pseudomonadota</taxon>
        <taxon>Alphaproteobacteria</taxon>
        <taxon>Acetobacterales</taxon>
        <taxon>Acetobacteraceae</taxon>
        <taxon>Sabulicella</taxon>
    </lineage>
</organism>
<evidence type="ECO:0000259" key="3">
    <source>
        <dbReference type="SMART" id="SM01008"/>
    </source>
</evidence>
<dbReference type="PANTHER" id="PTHR11908">
    <property type="entry name" value="XANTHINE DEHYDROGENASE"/>
    <property type="match status" value="1"/>
</dbReference>
<dbReference type="Gene3D" id="3.90.1170.50">
    <property type="entry name" value="Aldehyde oxidase/xanthine dehydrogenase, a/b hammerhead"/>
    <property type="match status" value="1"/>
</dbReference>
<accession>A0ABT3NQZ9</accession>
<dbReference type="Gene3D" id="3.30.365.10">
    <property type="entry name" value="Aldehyde oxidase/xanthine dehydrogenase, molybdopterin binding domain"/>
    <property type="match status" value="4"/>
</dbReference>
<dbReference type="InterPro" id="IPR008274">
    <property type="entry name" value="AldOxase/xan_DH_MoCoBD1"/>
</dbReference>
<dbReference type="InterPro" id="IPR036856">
    <property type="entry name" value="Ald_Oxase/Xan_DH_a/b_sf"/>
</dbReference>
<dbReference type="InterPro" id="IPR037165">
    <property type="entry name" value="AldOxase/xan_DH_Mopterin-bd_sf"/>
</dbReference>
<proteinExistence type="predicted"/>
<dbReference type="RefSeq" id="WP_301588219.1">
    <property type="nucleotide sequence ID" value="NZ_JAPFQI010000001.1"/>
</dbReference>
<keyword evidence="1" id="KW-0500">Molybdenum</keyword>
<dbReference type="PANTHER" id="PTHR11908:SF132">
    <property type="entry name" value="ALDEHYDE OXIDASE 1-RELATED"/>
    <property type="match status" value="1"/>
</dbReference>
<evidence type="ECO:0000313" key="4">
    <source>
        <dbReference type="EMBL" id="MCW8084577.1"/>
    </source>
</evidence>
<evidence type="ECO:0000256" key="2">
    <source>
        <dbReference type="ARBA" id="ARBA00023002"/>
    </source>
</evidence>
<dbReference type="SUPFAM" id="SSF54665">
    <property type="entry name" value="CO dehydrogenase molybdoprotein N-domain-like"/>
    <property type="match status" value="1"/>
</dbReference>
<reference evidence="4 5" key="1">
    <citation type="submission" date="2022-10" db="EMBL/GenBank/DDBJ databases">
        <title>Roseococcus glaciei nov., sp. nov., isolated from glacier.</title>
        <authorList>
            <person name="Liu Q."/>
            <person name="Xin Y.-H."/>
        </authorList>
    </citation>
    <scope>NUCLEOTIDE SEQUENCE [LARGE SCALE GENOMIC DNA]</scope>
    <source>
        <strain evidence="4 5">MDT2-1-1</strain>
    </source>
</reference>
<sequence>MTVFGAPLRRFEDARFLVGRGDYVADRVLPGALRAVFLRSPHAHAKLLSVEVEAARAIPGVRLVVTGADLATAGIGSLRCANTLAGAEIPLREPPRPCLATDRVRHVGEAVALVVAETEAQALDAAELVAVDYEALPAVTDPLDPSGPALHDIAPDNLAFLWSKGDTEAVRDSFARAARVIEATIPNQRVTCAPIEPRAALAWEEGGRLHLLCNGQAVHGMRSQIASTMGLEPEALHVVAPDVGGGFGVKNVAFPEHVALLHAARRLGAPVRWISTQAEDFAASAHGRALHGTARLALDGEGRMLALDVQAVAEMGAYLSLHGPHCPTNAASTAMGGCYDIPAIRFSVRGVFTNAAPVEAYRGAGKPEANFLIESLIELAGGERHDLRARNLIASHPHRTALGMNILEGAFPERLQEAARLADRAGFAGRRRDSEARGKLRGFGLTCFLETARGSPGEWARLRLLKDGGVELAVGTQSNGQGHETSFPQYAATLLDIPPEAFRYVQADTDRIVRGNGHGGARSLHMGGEAIRLAAAALLASARTAAARLLQCDPNALHYTAGRFTLTDCRGLDLVEVAALEGALEGEAAHGVDLVTFPNGAHAAEVEVDPETGEVALLSYLAVDDYGRVLNPLLLRGSVQGGLAQGIGQAMMERIAYDADGQLLSAGFSDYAMPRASDLPELRVELREDQPTEANGLGVKGSGQAGCIAAPQAVMAAIRDALGADITMPATPEKVWRAISSRPRAPGPR</sequence>
<keyword evidence="5" id="KW-1185">Reference proteome</keyword>
<name>A0ABT3NQZ9_9PROT</name>
<dbReference type="Pfam" id="PF02738">
    <property type="entry name" value="MoCoBD_1"/>
    <property type="match status" value="1"/>
</dbReference>
<dbReference type="SMART" id="SM01008">
    <property type="entry name" value="Ald_Xan_dh_C"/>
    <property type="match status" value="1"/>
</dbReference>
<keyword evidence="2" id="KW-0560">Oxidoreductase</keyword>
<feature type="domain" description="Aldehyde oxidase/xanthine dehydrogenase a/b hammerhead" evidence="3">
    <location>
        <begin position="18"/>
        <end position="137"/>
    </location>
</feature>